<dbReference type="EMBL" id="WOWK01000105">
    <property type="protein sequence ID" value="KAF0318710.1"/>
    <property type="molecule type" value="Genomic_DNA"/>
</dbReference>
<keyword evidence="3" id="KW-1185">Reference proteome</keyword>
<gene>
    <name evidence="2" type="ORF">GQ607_013997</name>
</gene>
<name>A0A8H3W3C9_9PEZI</name>
<evidence type="ECO:0000313" key="3">
    <source>
        <dbReference type="Proteomes" id="UP000434172"/>
    </source>
</evidence>
<organism evidence="2 3">
    <name type="scientific">Colletotrichum asianum</name>
    <dbReference type="NCBI Taxonomy" id="702518"/>
    <lineage>
        <taxon>Eukaryota</taxon>
        <taxon>Fungi</taxon>
        <taxon>Dikarya</taxon>
        <taxon>Ascomycota</taxon>
        <taxon>Pezizomycotina</taxon>
        <taxon>Sordariomycetes</taxon>
        <taxon>Hypocreomycetidae</taxon>
        <taxon>Glomerellales</taxon>
        <taxon>Glomerellaceae</taxon>
        <taxon>Colletotrichum</taxon>
        <taxon>Colletotrichum gloeosporioides species complex</taxon>
    </lineage>
</organism>
<reference evidence="2 3" key="1">
    <citation type="submission" date="2019-12" db="EMBL/GenBank/DDBJ databases">
        <title>A genome sequence resource for the geographically widespread anthracnose pathogen Colletotrichum asianum.</title>
        <authorList>
            <person name="Meng Y."/>
        </authorList>
    </citation>
    <scope>NUCLEOTIDE SEQUENCE [LARGE SCALE GENOMIC DNA]</scope>
    <source>
        <strain evidence="2 3">ICMP 18580</strain>
    </source>
</reference>
<comment type="caution">
    <text evidence="2">The sequence shown here is derived from an EMBL/GenBank/DDBJ whole genome shotgun (WGS) entry which is preliminary data.</text>
</comment>
<feature type="region of interest" description="Disordered" evidence="1">
    <location>
        <begin position="75"/>
        <end position="99"/>
    </location>
</feature>
<accession>A0A8H3W3C9</accession>
<evidence type="ECO:0000313" key="2">
    <source>
        <dbReference type="EMBL" id="KAF0318710.1"/>
    </source>
</evidence>
<protein>
    <submittedName>
        <fullName evidence="2">Uncharacterized protein</fullName>
    </submittedName>
</protein>
<dbReference type="Proteomes" id="UP000434172">
    <property type="component" value="Unassembled WGS sequence"/>
</dbReference>
<evidence type="ECO:0000256" key="1">
    <source>
        <dbReference type="SAM" id="MobiDB-lite"/>
    </source>
</evidence>
<proteinExistence type="predicted"/>
<sequence>MDRAWTTSIPSDTENRSVRWREAITRRYLYSTLPLLKVRYAAMDGICCCLLTSAAPSSTSFAHVLLSLLPAPLARKATGPRDPRPSPKLPVGRSLGPPGQICGLHSASVPIRTHGRLSVLTVRGTA</sequence>
<dbReference type="AlphaFoldDB" id="A0A8H3W3C9"/>